<feature type="compositionally biased region" description="Low complexity" evidence="1">
    <location>
        <begin position="137"/>
        <end position="148"/>
    </location>
</feature>
<dbReference type="InParanoid" id="A0A1B1AFJ2"/>
<evidence type="ECO:0000313" key="5">
    <source>
        <dbReference type="Proteomes" id="UP000092498"/>
    </source>
</evidence>
<name>A0A1B1AFJ2_9PROT</name>
<proteinExistence type="predicted"/>
<dbReference type="OrthoDB" id="9815749at2"/>
<keyword evidence="2" id="KW-0732">Signal</keyword>
<dbReference type="KEGG" id="cbot:ATE48_05035"/>
<dbReference type="Pfam" id="PF13629">
    <property type="entry name" value="T2SS-T3SS_pil_N"/>
    <property type="match status" value="1"/>
</dbReference>
<dbReference type="AlphaFoldDB" id="A0A1B1AFJ2"/>
<gene>
    <name evidence="4" type="ORF">ATE48_05035</name>
</gene>
<dbReference type="EMBL" id="CP013244">
    <property type="protein sequence ID" value="ANP45320.1"/>
    <property type="molecule type" value="Genomic_DNA"/>
</dbReference>
<feature type="region of interest" description="Disordered" evidence="1">
    <location>
        <begin position="117"/>
        <end position="148"/>
    </location>
</feature>
<dbReference type="InterPro" id="IPR032789">
    <property type="entry name" value="T2SS-T3SS_pil_N"/>
</dbReference>
<evidence type="ECO:0000256" key="2">
    <source>
        <dbReference type="SAM" id="SignalP"/>
    </source>
</evidence>
<dbReference type="Proteomes" id="UP000092498">
    <property type="component" value="Chromosome"/>
</dbReference>
<dbReference type="STRING" id="1759059.ATE48_05035"/>
<evidence type="ECO:0000259" key="3">
    <source>
        <dbReference type="Pfam" id="PF13629"/>
    </source>
</evidence>
<protein>
    <recommendedName>
        <fullName evidence="3">Pilus formation protein N-terminal domain-containing protein</fullName>
    </recommendedName>
</protein>
<dbReference type="RefSeq" id="WP_066768438.1">
    <property type="nucleotide sequence ID" value="NZ_CP013244.1"/>
</dbReference>
<feature type="signal peptide" evidence="2">
    <location>
        <begin position="1"/>
        <end position="23"/>
    </location>
</feature>
<accession>A0A1B1AFJ2</accession>
<evidence type="ECO:0000256" key="1">
    <source>
        <dbReference type="SAM" id="MobiDB-lite"/>
    </source>
</evidence>
<reference evidence="4 5" key="1">
    <citation type="submission" date="2015-11" db="EMBL/GenBank/DDBJ databases">
        <title>Whole-Genome Sequence of Candidatus Oderbacter manganicum from the National Park Lower Oder Valley, Germany.</title>
        <authorList>
            <person name="Braun B."/>
            <person name="Liere K."/>
            <person name="Szewzyk U."/>
        </authorList>
    </citation>
    <scope>NUCLEOTIDE SEQUENCE [LARGE SCALE GENOMIC DNA]</scope>
    <source>
        <strain evidence="4 5">OTSz_A_272</strain>
    </source>
</reference>
<keyword evidence="5" id="KW-1185">Reference proteome</keyword>
<organism evidence="4 5">
    <name type="scientific">Candidatus Viadribacter manganicus</name>
    <dbReference type="NCBI Taxonomy" id="1759059"/>
    <lineage>
        <taxon>Bacteria</taxon>
        <taxon>Pseudomonadati</taxon>
        <taxon>Pseudomonadota</taxon>
        <taxon>Alphaproteobacteria</taxon>
        <taxon>Hyphomonadales</taxon>
        <taxon>Hyphomonadaceae</taxon>
        <taxon>Candidatus Viadribacter</taxon>
    </lineage>
</organism>
<sequence length="148" mass="15669">MRVLRPLVAAAAALFMFAAPASARDVRVALDQAFPIRLSEPAEGVAIGNPSIAGVTVQNDMFLFVTGRSYGSTNLVVVGQNGRVLYSGRVVVTPDETDVVMITRGVETARLECTPLCRPRPDIGDGEQSQAVNDQITSRASSATAARH</sequence>
<feature type="domain" description="Pilus formation protein N-terminal" evidence="3">
    <location>
        <begin position="23"/>
        <end position="93"/>
    </location>
</feature>
<feature type="compositionally biased region" description="Polar residues" evidence="1">
    <location>
        <begin position="127"/>
        <end position="136"/>
    </location>
</feature>
<evidence type="ECO:0000313" key="4">
    <source>
        <dbReference type="EMBL" id="ANP45320.1"/>
    </source>
</evidence>
<feature type="chain" id="PRO_5008518728" description="Pilus formation protein N-terminal domain-containing protein" evidence="2">
    <location>
        <begin position="24"/>
        <end position="148"/>
    </location>
</feature>